<dbReference type="Pfam" id="PF13103">
    <property type="entry name" value="TonB_2"/>
    <property type="match status" value="1"/>
</dbReference>
<evidence type="ECO:0000313" key="9">
    <source>
        <dbReference type="Proteomes" id="UP000216429"/>
    </source>
</evidence>
<dbReference type="NCBIfam" id="TIGR02794">
    <property type="entry name" value="tolA_full"/>
    <property type="match status" value="1"/>
</dbReference>
<sequence>MPPIIRSDSKTPWSPERKDNAKSLGLAVLAHILLIIVLFFGLNWHTQNPGPVQVELWMDGDTPDAAPPKPTPEPEPPKPQPEPPKPQAEPPKPEPEPKPEPPPPPTPPQAQPEPQPDPEIALEAARKKREQEEKARQAAEAAKEKARLEEERRQAELKEKQRLEQERKAAEQKAKDAAEKKAKEDAAKKAAADKAAAEKAAADKAAAEKAAAEKAAAEQKAKEDAAKKAAAEKKAKEDAAKKAAADKALRDAFRNDILGTAGRPGGTADRNQAGGGRDDGYGAKVRACVQPKVAFPTPPRAGSANPTAEYRVQLGRDGKVGNVTLTRSSGNAGFDRAVENGIRSCNPFPPPSKGSYEPLIDVVYRMYD</sequence>
<evidence type="ECO:0000256" key="4">
    <source>
        <dbReference type="ARBA" id="ARBA00023136"/>
    </source>
</evidence>
<dbReference type="RefSeq" id="WP_094810310.1">
    <property type="nucleotide sequence ID" value="NZ_NEVU01000001.1"/>
</dbReference>
<evidence type="ECO:0000313" key="8">
    <source>
        <dbReference type="EMBL" id="OZI77570.1"/>
    </source>
</evidence>
<dbReference type="AlphaFoldDB" id="A0A261VVD4"/>
<dbReference type="InterPro" id="IPR037682">
    <property type="entry name" value="TonB_C"/>
</dbReference>
<dbReference type="InterPro" id="IPR006260">
    <property type="entry name" value="TonB/TolA_C"/>
</dbReference>
<protein>
    <submittedName>
        <fullName evidence="8">Protein TolA</fullName>
    </submittedName>
</protein>
<keyword evidence="2 6" id="KW-0812">Transmembrane</keyword>
<keyword evidence="3 6" id="KW-1133">Transmembrane helix</keyword>
<name>A0A261VVD4_9BORD</name>
<evidence type="ECO:0000256" key="2">
    <source>
        <dbReference type="ARBA" id="ARBA00022692"/>
    </source>
</evidence>
<accession>A0A261VVD4</accession>
<dbReference type="GO" id="GO:0016020">
    <property type="term" value="C:membrane"/>
    <property type="evidence" value="ECO:0007669"/>
    <property type="project" value="UniProtKB-SubCell"/>
</dbReference>
<evidence type="ECO:0000256" key="3">
    <source>
        <dbReference type="ARBA" id="ARBA00022989"/>
    </source>
</evidence>
<dbReference type="GO" id="GO:0043213">
    <property type="term" value="P:bacteriocin transport"/>
    <property type="evidence" value="ECO:0007669"/>
    <property type="project" value="InterPro"/>
</dbReference>
<comment type="caution">
    <text evidence="8">The sequence shown here is derived from an EMBL/GenBank/DDBJ whole genome shotgun (WGS) entry which is preliminary data.</text>
</comment>
<evidence type="ECO:0000256" key="5">
    <source>
        <dbReference type="SAM" id="MobiDB-lite"/>
    </source>
</evidence>
<dbReference type="NCBIfam" id="TIGR01352">
    <property type="entry name" value="tonB_Cterm"/>
    <property type="match status" value="1"/>
</dbReference>
<keyword evidence="9" id="KW-1185">Reference proteome</keyword>
<organism evidence="8 9">
    <name type="scientific">Bordetella genomosp. 12</name>
    <dbReference type="NCBI Taxonomy" id="463035"/>
    <lineage>
        <taxon>Bacteria</taxon>
        <taxon>Pseudomonadati</taxon>
        <taxon>Pseudomonadota</taxon>
        <taxon>Betaproteobacteria</taxon>
        <taxon>Burkholderiales</taxon>
        <taxon>Alcaligenaceae</taxon>
        <taxon>Bordetella</taxon>
    </lineage>
</organism>
<keyword evidence="4 6" id="KW-0472">Membrane</keyword>
<dbReference type="EMBL" id="NEVU01000001">
    <property type="protein sequence ID" value="OZI77570.1"/>
    <property type="molecule type" value="Genomic_DNA"/>
</dbReference>
<dbReference type="OrthoDB" id="5298892at2"/>
<feature type="compositionally biased region" description="Pro residues" evidence="5">
    <location>
        <begin position="100"/>
        <end position="117"/>
    </location>
</feature>
<dbReference type="PRINTS" id="PR01217">
    <property type="entry name" value="PRICHEXTENSN"/>
</dbReference>
<dbReference type="PROSITE" id="PS52015">
    <property type="entry name" value="TONB_CTD"/>
    <property type="match status" value="1"/>
</dbReference>
<dbReference type="SUPFAM" id="SSF74653">
    <property type="entry name" value="TolA/TonB C-terminal domain"/>
    <property type="match status" value="1"/>
</dbReference>
<dbReference type="InterPro" id="IPR014161">
    <property type="entry name" value="Tol-Pal_TolA"/>
</dbReference>
<comment type="subcellular location">
    <subcellularLocation>
        <location evidence="1">Membrane</location>
        <topology evidence="1">Single-pass membrane protein</topology>
    </subcellularLocation>
</comment>
<dbReference type="Proteomes" id="UP000216429">
    <property type="component" value="Unassembled WGS sequence"/>
</dbReference>
<dbReference type="Gene3D" id="3.30.1150.10">
    <property type="match status" value="1"/>
</dbReference>
<evidence type="ECO:0000256" key="6">
    <source>
        <dbReference type="SAM" id="Phobius"/>
    </source>
</evidence>
<dbReference type="GO" id="GO:0019534">
    <property type="term" value="F:toxin transmembrane transporter activity"/>
    <property type="evidence" value="ECO:0007669"/>
    <property type="project" value="InterPro"/>
</dbReference>
<evidence type="ECO:0000259" key="7">
    <source>
        <dbReference type="PROSITE" id="PS52015"/>
    </source>
</evidence>
<evidence type="ECO:0000256" key="1">
    <source>
        <dbReference type="ARBA" id="ARBA00004167"/>
    </source>
</evidence>
<proteinExistence type="predicted"/>
<gene>
    <name evidence="8" type="ORF">CAL22_03265</name>
</gene>
<feature type="region of interest" description="Disordered" evidence="5">
    <location>
        <begin position="53"/>
        <end position="282"/>
    </location>
</feature>
<feature type="domain" description="TonB C-terminal" evidence="7">
    <location>
        <begin position="280"/>
        <end position="368"/>
    </location>
</feature>
<reference evidence="9" key="1">
    <citation type="submission" date="2017-05" db="EMBL/GenBank/DDBJ databases">
        <title>Complete and WGS of Bordetella genogroups.</title>
        <authorList>
            <person name="Spilker T."/>
            <person name="Lipuma J."/>
        </authorList>
    </citation>
    <scope>NUCLEOTIDE SEQUENCE [LARGE SCALE GENOMIC DNA]</scope>
    <source>
        <strain evidence="9">AU6712</strain>
    </source>
</reference>
<feature type="compositionally biased region" description="Pro residues" evidence="5">
    <location>
        <begin position="65"/>
        <end position="90"/>
    </location>
</feature>
<feature type="transmembrane region" description="Helical" evidence="6">
    <location>
        <begin position="24"/>
        <end position="44"/>
    </location>
</feature>
<feature type="compositionally biased region" description="Basic and acidic residues" evidence="5">
    <location>
        <begin position="129"/>
        <end position="254"/>
    </location>
</feature>